<feature type="transmembrane region" description="Helical" evidence="2">
    <location>
        <begin position="19"/>
        <end position="36"/>
    </location>
</feature>
<name>A0ABU8HY47_9BACI</name>
<keyword evidence="2" id="KW-1133">Transmembrane helix</keyword>
<feature type="transmembrane region" description="Helical" evidence="2">
    <location>
        <begin position="48"/>
        <end position="73"/>
    </location>
</feature>
<protein>
    <submittedName>
        <fullName evidence="3">Uncharacterized protein</fullName>
    </submittedName>
</protein>
<evidence type="ECO:0000313" key="3">
    <source>
        <dbReference type="EMBL" id="MEI5931230.1"/>
    </source>
</evidence>
<sequence>MIDPINVDARTQREIVKRLLPSMLFLIIMTIVSGYMGRSWSKDFTNEVHGIIAFYGWFIGCLIICGYGCFSLYKDAQINEKKPKGKKQSQPKRSDASRGADEAQSG</sequence>
<gene>
    <name evidence="3" type="ORF">WBS43_21165</name>
</gene>
<feature type="region of interest" description="Disordered" evidence="1">
    <location>
        <begin position="80"/>
        <end position="106"/>
    </location>
</feature>
<dbReference type="EMBL" id="JBBAGW010000009">
    <property type="protein sequence ID" value="MEI5931230.1"/>
    <property type="molecule type" value="Genomic_DNA"/>
</dbReference>
<keyword evidence="2" id="KW-0812">Transmembrane</keyword>
<organism evidence="3 4">
    <name type="scientific">Bacillus luti</name>
    <dbReference type="NCBI Taxonomy" id="2026191"/>
    <lineage>
        <taxon>Bacteria</taxon>
        <taxon>Bacillati</taxon>
        <taxon>Bacillota</taxon>
        <taxon>Bacilli</taxon>
        <taxon>Bacillales</taxon>
        <taxon>Bacillaceae</taxon>
        <taxon>Bacillus</taxon>
        <taxon>Bacillus cereus group</taxon>
    </lineage>
</organism>
<evidence type="ECO:0000313" key="4">
    <source>
        <dbReference type="Proteomes" id="UP001365619"/>
    </source>
</evidence>
<feature type="compositionally biased region" description="Basic and acidic residues" evidence="1">
    <location>
        <begin position="92"/>
        <end position="106"/>
    </location>
</feature>
<accession>A0ABU8HY47</accession>
<keyword evidence="4" id="KW-1185">Reference proteome</keyword>
<evidence type="ECO:0000256" key="2">
    <source>
        <dbReference type="SAM" id="Phobius"/>
    </source>
</evidence>
<dbReference type="RefSeq" id="WP_336577134.1">
    <property type="nucleotide sequence ID" value="NZ_JBBAGV010000009.1"/>
</dbReference>
<keyword evidence="2" id="KW-0472">Membrane</keyword>
<comment type="caution">
    <text evidence="3">The sequence shown here is derived from an EMBL/GenBank/DDBJ whole genome shotgun (WGS) entry which is preliminary data.</text>
</comment>
<proteinExistence type="predicted"/>
<evidence type="ECO:0000256" key="1">
    <source>
        <dbReference type="SAM" id="MobiDB-lite"/>
    </source>
</evidence>
<reference evidence="3 4" key="1">
    <citation type="submission" date="2024-03" db="EMBL/GenBank/DDBJ databases">
        <title>A Rare Waterborne Outbreak of Bacillus cereus in China: Epidemiologic Survey, Genomic Insights and Virulence Characteristics.</title>
        <authorList>
            <person name="Wang S."/>
        </authorList>
    </citation>
    <scope>NUCLEOTIDE SEQUENCE [LARGE SCALE GENOMIC DNA]</scope>
    <source>
        <strain evidence="3 4">BC008</strain>
    </source>
</reference>
<dbReference type="Proteomes" id="UP001365619">
    <property type="component" value="Unassembled WGS sequence"/>
</dbReference>